<dbReference type="AlphaFoldDB" id="A0A1H0YE43"/>
<reference evidence="2" key="1">
    <citation type="submission" date="2016-10" db="EMBL/GenBank/DDBJ databases">
        <authorList>
            <person name="Varghese N."/>
            <person name="Submissions S."/>
        </authorList>
    </citation>
    <scope>NUCLEOTIDE SEQUENCE [LARGE SCALE GENOMIC DNA]</scope>
    <source>
        <strain evidence="2">MPL-11</strain>
    </source>
</reference>
<evidence type="ECO:0000313" key="1">
    <source>
        <dbReference type="EMBL" id="SDQ13221.1"/>
    </source>
</evidence>
<proteinExistence type="predicted"/>
<evidence type="ECO:0000313" key="2">
    <source>
        <dbReference type="Proteomes" id="UP000199481"/>
    </source>
</evidence>
<organism evidence="1 2">
    <name type="scientific">Carnobacterium viridans</name>
    <dbReference type="NCBI Taxonomy" id="174587"/>
    <lineage>
        <taxon>Bacteria</taxon>
        <taxon>Bacillati</taxon>
        <taxon>Bacillota</taxon>
        <taxon>Bacilli</taxon>
        <taxon>Lactobacillales</taxon>
        <taxon>Carnobacteriaceae</taxon>
        <taxon>Carnobacterium</taxon>
    </lineage>
</organism>
<accession>A0A1H0YE43</accession>
<dbReference type="RefSeq" id="WP_035023453.1">
    <property type="nucleotide sequence ID" value="NZ_CP084916.1"/>
</dbReference>
<protein>
    <submittedName>
        <fullName evidence="1">Uncharacterized protein</fullName>
    </submittedName>
</protein>
<keyword evidence="2" id="KW-1185">Reference proteome</keyword>
<name>A0A1H0YE43_9LACT</name>
<dbReference type="OrthoDB" id="1664716at2"/>
<dbReference type="EMBL" id="FNJW01000008">
    <property type="protein sequence ID" value="SDQ13221.1"/>
    <property type="molecule type" value="Genomic_DNA"/>
</dbReference>
<gene>
    <name evidence="1" type="ORF">SAMN04487752_0883</name>
</gene>
<sequence>MGEIIACIYEGTAEKVIIEILLDANKLIFNKEDLLNEELIKRIKPKQFQSNYLNQDYEKKIKVIRVIDKKNEGFKISAPYEEQVSEVVPIITRPEIEILVIIGMGQYDRFKRQSSKGYQKPSDYCKQVMNIKNVKTEKFMRHHFSDVDYLIRCLQEYHSKIDLKSGEQDFTTLLR</sequence>
<dbReference type="Proteomes" id="UP000199481">
    <property type="component" value="Unassembled WGS sequence"/>
</dbReference>